<dbReference type="GO" id="GO:0016491">
    <property type="term" value="F:oxidoreductase activity"/>
    <property type="evidence" value="ECO:0007669"/>
    <property type="project" value="InterPro"/>
</dbReference>
<name>H5U3H3_9ACTN</name>
<dbReference type="InterPro" id="IPR039261">
    <property type="entry name" value="FNR_nucleotide-bd"/>
</dbReference>
<dbReference type="InterPro" id="IPR017938">
    <property type="entry name" value="Riboflavin_synthase-like_b-brl"/>
</dbReference>
<evidence type="ECO:0000256" key="5">
    <source>
        <dbReference type="ARBA" id="ARBA00023004"/>
    </source>
</evidence>
<dbReference type="CDD" id="cd00207">
    <property type="entry name" value="fer2"/>
    <property type="match status" value="1"/>
</dbReference>
<dbReference type="Gene3D" id="3.10.20.30">
    <property type="match status" value="1"/>
</dbReference>
<gene>
    <name evidence="9" type="ORF">GOSPT_096_00110</name>
</gene>
<accession>H5U3H3</accession>
<keyword evidence="5" id="KW-0408">Iron</keyword>
<evidence type="ECO:0000256" key="6">
    <source>
        <dbReference type="ARBA" id="ARBA00023014"/>
    </source>
</evidence>
<dbReference type="GO" id="GO:0051537">
    <property type="term" value="F:2 iron, 2 sulfur cluster binding"/>
    <property type="evidence" value="ECO:0007669"/>
    <property type="project" value="UniProtKB-KW"/>
</dbReference>
<keyword evidence="6" id="KW-0411">Iron-sulfur</keyword>
<dbReference type="PANTHER" id="PTHR43644">
    <property type="entry name" value="NA(+)-TRANSLOCATING NADH-QUINONE REDUCTASE SUBUNIT"/>
    <property type="match status" value="1"/>
</dbReference>
<dbReference type="Gene3D" id="2.40.30.10">
    <property type="entry name" value="Translation factors"/>
    <property type="match status" value="1"/>
</dbReference>
<feature type="domain" description="2Fe-2S ferredoxin-type" evidence="7">
    <location>
        <begin position="19"/>
        <end position="109"/>
    </location>
</feature>
<keyword evidence="1" id="KW-0813">Transport</keyword>
<evidence type="ECO:0000259" key="7">
    <source>
        <dbReference type="PROSITE" id="PS51085"/>
    </source>
</evidence>
<dbReference type="Gene3D" id="3.40.50.80">
    <property type="entry name" value="Nucleotide-binding domain of ferredoxin-NADP reductase (FNR) module"/>
    <property type="match status" value="1"/>
</dbReference>
<evidence type="ECO:0000256" key="3">
    <source>
        <dbReference type="ARBA" id="ARBA00022714"/>
    </source>
</evidence>
<evidence type="ECO:0000313" key="9">
    <source>
        <dbReference type="EMBL" id="GAB40281.1"/>
    </source>
</evidence>
<dbReference type="EMBL" id="BAFC01000094">
    <property type="protein sequence ID" value="GAB40281.1"/>
    <property type="molecule type" value="Genomic_DNA"/>
</dbReference>
<organism evidence="9 10">
    <name type="scientific">Gordonia sputi NBRC 100414</name>
    <dbReference type="NCBI Taxonomy" id="1089453"/>
    <lineage>
        <taxon>Bacteria</taxon>
        <taxon>Bacillati</taxon>
        <taxon>Actinomycetota</taxon>
        <taxon>Actinomycetes</taxon>
        <taxon>Mycobacteriales</taxon>
        <taxon>Gordoniaceae</taxon>
        <taxon>Gordonia</taxon>
    </lineage>
</organism>
<protein>
    <submittedName>
        <fullName evidence="9">Putative phenol hydroxylase reductase component</fullName>
    </submittedName>
</protein>
<dbReference type="PRINTS" id="PR00371">
    <property type="entry name" value="FPNCR"/>
</dbReference>
<dbReference type="SUPFAM" id="SSF63380">
    <property type="entry name" value="Riboflavin synthase domain-like"/>
    <property type="match status" value="1"/>
</dbReference>
<dbReference type="PRINTS" id="PR00410">
    <property type="entry name" value="PHEHYDRXLASE"/>
</dbReference>
<dbReference type="SUPFAM" id="SSF54292">
    <property type="entry name" value="2Fe-2S ferredoxin-like"/>
    <property type="match status" value="1"/>
</dbReference>
<dbReference type="InterPro" id="IPR012675">
    <property type="entry name" value="Beta-grasp_dom_sf"/>
</dbReference>
<keyword evidence="10" id="KW-1185">Reference proteome</keyword>
<evidence type="ECO:0000256" key="1">
    <source>
        <dbReference type="ARBA" id="ARBA00022448"/>
    </source>
</evidence>
<evidence type="ECO:0000256" key="4">
    <source>
        <dbReference type="ARBA" id="ARBA00022827"/>
    </source>
</evidence>
<dbReference type="InterPro" id="IPR036010">
    <property type="entry name" value="2Fe-2S_ferredoxin-like_sf"/>
</dbReference>
<dbReference type="Proteomes" id="UP000005845">
    <property type="component" value="Unassembled WGS sequence"/>
</dbReference>
<dbReference type="InterPro" id="IPR001433">
    <property type="entry name" value="OxRdtase_FAD/NAD-bd"/>
</dbReference>
<reference evidence="9 10" key="1">
    <citation type="submission" date="2012-02" db="EMBL/GenBank/DDBJ databases">
        <title>Whole genome shotgun sequence of Gordonia sputi NBRC 100414.</title>
        <authorList>
            <person name="Yoshida I."/>
            <person name="Hosoyama A."/>
            <person name="Tsuchikane K."/>
            <person name="Katsumata H."/>
            <person name="Yamazaki S."/>
            <person name="Fujita N."/>
        </authorList>
    </citation>
    <scope>NUCLEOTIDE SEQUENCE [LARGE SCALE GENOMIC DNA]</scope>
    <source>
        <strain evidence="9 10">NBRC 100414</strain>
    </source>
</reference>
<feature type="domain" description="FAD-binding FR-type" evidence="8">
    <location>
        <begin position="118"/>
        <end position="218"/>
    </location>
</feature>
<evidence type="ECO:0000256" key="2">
    <source>
        <dbReference type="ARBA" id="ARBA00022630"/>
    </source>
</evidence>
<keyword evidence="4" id="KW-0274">FAD</keyword>
<dbReference type="InterPro" id="IPR017927">
    <property type="entry name" value="FAD-bd_FR_type"/>
</dbReference>
<comment type="caution">
    <text evidence="9">The sequence shown here is derived from an EMBL/GenBank/DDBJ whole genome shotgun (WGS) entry which is preliminary data.</text>
</comment>
<dbReference type="PROSITE" id="PS51384">
    <property type="entry name" value="FAD_FR"/>
    <property type="match status" value="1"/>
</dbReference>
<dbReference type="Pfam" id="PF00175">
    <property type="entry name" value="NAD_binding_1"/>
    <property type="match status" value="1"/>
</dbReference>
<keyword evidence="3" id="KW-0479">Metal-binding</keyword>
<dbReference type="PROSITE" id="PS00197">
    <property type="entry name" value="2FE2S_FER_1"/>
    <property type="match status" value="1"/>
</dbReference>
<dbReference type="InterPro" id="IPR008333">
    <property type="entry name" value="Cbr1-like_FAD-bd_dom"/>
</dbReference>
<dbReference type="Pfam" id="PF00970">
    <property type="entry name" value="FAD_binding_6"/>
    <property type="match status" value="1"/>
</dbReference>
<dbReference type="AlphaFoldDB" id="H5U3H3"/>
<dbReference type="InterPro" id="IPR001041">
    <property type="entry name" value="2Fe-2S_ferredoxin-type"/>
</dbReference>
<dbReference type="PROSITE" id="PS51085">
    <property type="entry name" value="2FE2S_FER_2"/>
    <property type="match status" value="1"/>
</dbReference>
<dbReference type="InterPro" id="IPR006058">
    <property type="entry name" value="2Fe2S_fd_BS"/>
</dbReference>
<dbReference type="eggNOG" id="COG0543">
    <property type="taxonomic scope" value="Bacteria"/>
</dbReference>
<proteinExistence type="predicted"/>
<dbReference type="SUPFAM" id="SSF52343">
    <property type="entry name" value="Ferredoxin reductase-like, C-terminal NADP-linked domain"/>
    <property type="match status" value="1"/>
</dbReference>
<evidence type="ECO:0000259" key="8">
    <source>
        <dbReference type="PROSITE" id="PS51384"/>
    </source>
</evidence>
<dbReference type="InterPro" id="IPR001709">
    <property type="entry name" value="Flavoprot_Pyr_Nucl_cyt_Rdtase"/>
</dbReference>
<dbReference type="Pfam" id="PF00111">
    <property type="entry name" value="Fer2"/>
    <property type="match status" value="1"/>
</dbReference>
<keyword evidence="3" id="KW-0001">2Fe-2S</keyword>
<evidence type="ECO:0000313" key="10">
    <source>
        <dbReference type="Proteomes" id="UP000005845"/>
    </source>
</evidence>
<sequence>MTATIPEHEFTEETMQRTHRVTIAGADTPLTVAVDQPILDAALRANAWIPHSCTQGTCGTCKLKILSGEVDHRNSPEYTLTADERDDALALACMATPRSDMVVETLGAVDDGVPHHPLRDYSGTVTELDDIAASTRRLVVELDSDMTFNAGQYCELIVPGSAVGRQYSMANPPSEPRRLEFHIKLTPGGVATDGWIFSTLTVGDPISLRGPLGQFNLVTDQEEAAILIGGGTGLAPLKSIVRHSLDHHLVPELYLYHGGRRQEDLYDIEYFTRLSQRHDNFHYRPALSEETWSGATGLVTDVVLDDFSSCKGMSAYLCGPPPMITAAVKALKRRRMAPRLIFREEFTPAAHTSP</sequence>
<dbReference type="PANTHER" id="PTHR43644:SF1">
    <property type="entry name" value="NAD(P)H-FLAVIN REDUCTASE"/>
    <property type="match status" value="1"/>
</dbReference>
<dbReference type="eggNOG" id="COG1018">
    <property type="taxonomic scope" value="Bacteria"/>
</dbReference>
<keyword evidence="2" id="KW-0285">Flavoprotein</keyword>